<evidence type="ECO:0000259" key="4">
    <source>
        <dbReference type="SMART" id="SM00458"/>
    </source>
</evidence>
<evidence type="ECO:0000259" key="3">
    <source>
        <dbReference type="SMART" id="SM00306"/>
    </source>
</evidence>
<name>A0ABS8B8K7_9ACTN</name>
<dbReference type="Pfam" id="PF00652">
    <property type="entry name" value="Ricin_B_lectin"/>
    <property type="match status" value="1"/>
</dbReference>
<dbReference type="SMART" id="SM00306">
    <property type="entry name" value="HintN"/>
    <property type="match status" value="1"/>
</dbReference>
<keyword evidence="6" id="KW-1185">Reference proteome</keyword>
<evidence type="ECO:0000256" key="1">
    <source>
        <dbReference type="ARBA" id="ARBA00022737"/>
    </source>
</evidence>
<dbReference type="NCBIfam" id="TIGR01643">
    <property type="entry name" value="YD_repeat_2x"/>
    <property type="match status" value="1"/>
</dbReference>
<dbReference type="PANTHER" id="PTHR32305">
    <property type="match status" value="1"/>
</dbReference>
<dbReference type="SMART" id="SM00458">
    <property type="entry name" value="RICIN"/>
    <property type="match status" value="1"/>
</dbReference>
<dbReference type="InterPro" id="IPR022385">
    <property type="entry name" value="Rhs_assc_core"/>
</dbReference>
<comment type="caution">
    <text evidence="5">The sequence shown here is derived from an EMBL/GenBank/DDBJ whole genome shotgun (WGS) entry which is preliminary data.</text>
</comment>
<organism evidence="5 6">
    <name type="scientific">Streptomyces antimicrobicus</name>
    <dbReference type="NCBI Taxonomy" id="2883108"/>
    <lineage>
        <taxon>Bacteria</taxon>
        <taxon>Bacillati</taxon>
        <taxon>Actinomycetota</taxon>
        <taxon>Actinomycetes</taxon>
        <taxon>Kitasatosporales</taxon>
        <taxon>Streptomycetaceae</taxon>
        <taxon>Streptomyces</taxon>
    </lineage>
</organism>
<dbReference type="InterPro" id="IPR050708">
    <property type="entry name" value="T6SS_VgrG/RHS"/>
</dbReference>
<feature type="region of interest" description="Disordered" evidence="2">
    <location>
        <begin position="383"/>
        <end position="414"/>
    </location>
</feature>
<dbReference type="NCBIfam" id="TIGR03696">
    <property type="entry name" value="Rhs_assc_core"/>
    <property type="match status" value="1"/>
</dbReference>
<dbReference type="Gene3D" id="2.170.16.10">
    <property type="entry name" value="Hedgehog/Intein (Hint) domain"/>
    <property type="match status" value="1"/>
</dbReference>
<dbReference type="SUPFAM" id="SSF50370">
    <property type="entry name" value="Ricin B-like lectins"/>
    <property type="match status" value="1"/>
</dbReference>
<dbReference type="InterPro" id="IPR000772">
    <property type="entry name" value="Ricin_B_lectin"/>
</dbReference>
<dbReference type="Gene3D" id="2.180.10.10">
    <property type="entry name" value="RHS repeat-associated core"/>
    <property type="match status" value="1"/>
</dbReference>
<proteinExistence type="predicted"/>
<feature type="domain" description="Hint" evidence="3">
    <location>
        <begin position="897"/>
        <end position="998"/>
    </location>
</feature>
<dbReference type="Pfam" id="PF25023">
    <property type="entry name" value="TEN_YD-shell"/>
    <property type="match status" value="1"/>
</dbReference>
<dbReference type="PROSITE" id="PS50817">
    <property type="entry name" value="INTEIN_N_TER"/>
    <property type="match status" value="1"/>
</dbReference>
<dbReference type="PANTHER" id="PTHR32305:SF17">
    <property type="entry name" value="TRNA NUCLEASE WAPA"/>
    <property type="match status" value="1"/>
</dbReference>
<feature type="region of interest" description="Disordered" evidence="2">
    <location>
        <begin position="238"/>
        <end position="260"/>
    </location>
</feature>
<dbReference type="InterPro" id="IPR056823">
    <property type="entry name" value="TEN-like_YD-shell"/>
</dbReference>
<dbReference type="InterPro" id="IPR006141">
    <property type="entry name" value="Intein_N"/>
</dbReference>
<feature type="compositionally biased region" description="Basic and acidic residues" evidence="2">
    <location>
        <begin position="238"/>
        <end position="248"/>
    </location>
</feature>
<dbReference type="Gene3D" id="2.80.10.50">
    <property type="match status" value="1"/>
</dbReference>
<feature type="domain" description="Ricin B lectin" evidence="4">
    <location>
        <begin position="434"/>
        <end position="553"/>
    </location>
</feature>
<dbReference type="Proteomes" id="UP001199054">
    <property type="component" value="Unassembled WGS sequence"/>
</dbReference>
<dbReference type="SUPFAM" id="SSF51294">
    <property type="entry name" value="Hedgehog/intein (Hint) domain"/>
    <property type="match status" value="1"/>
</dbReference>
<dbReference type="Pfam" id="PF07591">
    <property type="entry name" value="PT-HINT"/>
    <property type="match status" value="1"/>
</dbReference>
<dbReference type="InterPro" id="IPR036844">
    <property type="entry name" value="Hint_dom_sf"/>
</dbReference>
<dbReference type="InterPro" id="IPR035992">
    <property type="entry name" value="Ricin_B-like_lectins"/>
</dbReference>
<keyword evidence="1" id="KW-0677">Repeat</keyword>
<protein>
    <submittedName>
        <fullName evidence="5">Ricin-type beta-trefoil lectin domain protein</fullName>
    </submittedName>
</protein>
<gene>
    <name evidence="5" type="ORF">LG632_16370</name>
</gene>
<dbReference type="CDD" id="cd00081">
    <property type="entry name" value="Hint"/>
    <property type="match status" value="1"/>
</dbReference>
<dbReference type="PROSITE" id="PS50231">
    <property type="entry name" value="RICIN_B_LECTIN"/>
    <property type="match status" value="1"/>
</dbReference>
<sequence length="1143" mass="123459">MRPDANVTSYTYDIRGKLVKVTDPALNTWTYTYDARGRKTASSDPDMGNASLGYDNLDRLVWAKDSAGRAQYTTYDVLGRTTALRDDTANGPLVAAFTFDTLPGAKGKPVASTRYYDGKAYTSEVTGYDAEYRPTGTKITIPDAPTTKGLAGTYAYTSTYTPTGKPLTTNLPATPGGLAAERLVTRYNAQGAPITLSGLDWYAAETVYSPFGEVMRTAVGSAPRRVWATNLYDKNTRRLTDSITDRETPNQPDPANPNRISRLSYAYDPVGNITSITDTQPGSRIDKQCFTYDPMGQLTQAWTGKTCSGDVKADVTPGPDGDGYWQEYSFDPIGNRTKLVDHDLVDPALNDEFTYEYGVTVAGNGTQPPVKTQPHALTKVNQTTRKPGSTVTSQSTYGYDSAGNTTRRTIGGDTQTLNWDRRNKLTSATSPGIGAVAIKGLADKCLDLQSGNTADGTSLQLHSCNATKAQQWRLTGDTLRFQDKCVTNQSGTPRLAACDGSAAQKFVYRPGDKTIHHPATNQCLDVPAGNSADGTVLNIWTCNGAPSQVWSFSDTTTYLYDASGNRLIEDNGSTRTLYLGESVITVNSAGQALDAQRYYAAPGGLTTVRRTFGKTSGHNLFVQVSDHHGTGTTSIDQANGQAVTRRKFDPYGNPRGNQATNWPGTRTFLGTGVADASTSLTHIGAREYESQTGRFISVDPIIDLTDPLQMNGYTYANGNPVGNSDPSGMLLYEGMNGGGFDSGGCGGCNTADANAGRYKSYDEPDDGDNYVNIGPTEVHYSSQQALDAAFKKVYKAHPEIQGRYDWVSGCLRQGGGCSAGIDFLPAVFSREMCNMEGIHCVNSADRLSFYAGKALYAELEFGAGMQGPIANILKSIESRLVGKPKPKSEPAPAKECKNSFTPDTPVLLADGTEKAIKDLQPGDFVLATDPETRRTEAKEVTALIHTEDDKDYVDLTVQGLDGAETITTTAHHPFWSEAEAAWVDAGDLRVGTELRTAEGGTATVNRVHVHRADMETYNLTVADFHTYYVLAGETPVLVHNANSKPCLTGYENPGHHDPHGGPNPYNPKKGVLPADAESQFQNSTLVSGVRWTKIGTGKKAVYYRYSDNGHGQWHWSGSTNGRDNRGNPVEIPMEHVPIQIRRG</sequence>
<dbReference type="RefSeq" id="WP_226728045.1">
    <property type="nucleotide sequence ID" value="NZ_JAJAUY010000058.1"/>
</dbReference>
<reference evidence="5 6" key="1">
    <citation type="submission" date="2021-10" db="EMBL/GenBank/DDBJ databases">
        <title>Streptomyces sp. strain SMC 277, a novel streptomycete isolated from soil.</title>
        <authorList>
            <person name="Chanama M."/>
        </authorList>
    </citation>
    <scope>NUCLEOTIDE SEQUENCE [LARGE SCALE GENOMIC DNA]</scope>
    <source>
        <strain evidence="5 6">SMC 277</strain>
    </source>
</reference>
<dbReference type="InterPro" id="IPR006530">
    <property type="entry name" value="YD"/>
</dbReference>
<evidence type="ECO:0000313" key="6">
    <source>
        <dbReference type="Proteomes" id="UP001199054"/>
    </source>
</evidence>
<evidence type="ECO:0000256" key="2">
    <source>
        <dbReference type="SAM" id="MobiDB-lite"/>
    </source>
</evidence>
<dbReference type="EMBL" id="JAJAUY010000058">
    <property type="protein sequence ID" value="MCB5180955.1"/>
    <property type="molecule type" value="Genomic_DNA"/>
</dbReference>
<dbReference type="InterPro" id="IPR003587">
    <property type="entry name" value="Hint_dom_N"/>
</dbReference>
<accession>A0ABS8B8K7</accession>
<evidence type="ECO:0000313" key="5">
    <source>
        <dbReference type="EMBL" id="MCB5180955.1"/>
    </source>
</evidence>